<comment type="caution">
    <text evidence="1">The sequence shown here is derived from an EMBL/GenBank/DDBJ whole genome shotgun (WGS) entry which is preliminary data.</text>
</comment>
<dbReference type="Proteomes" id="UP001056120">
    <property type="component" value="Linkage Group LG28"/>
</dbReference>
<sequence>MQDRIQKEYTRSSAESGGDSSAVDEFACMERALGHRCGHIRGVGRVIGSSRLSHHRVRAEFVTTPSSISKALNHINSATISARALYSDYVDDRDTVFYL</sequence>
<reference evidence="1 2" key="2">
    <citation type="journal article" date="2022" name="Mol. Ecol. Resour.">
        <title>The genomes of chicory, endive, great burdock and yacon provide insights into Asteraceae paleo-polyploidization history and plant inulin production.</title>
        <authorList>
            <person name="Fan W."/>
            <person name="Wang S."/>
            <person name="Wang H."/>
            <person name="Wang A."/>
            <person name="Jiang F."/>
            <person name="Liu H."/>
            <person name="Zhao H."/>
            <person name="Xu D."/>
            <person name="Zhang Y."/>
        </authorList>
    </citation>
    <scope>NUCLEOTIDE SEQUENCE [LARGE SCALE GENOMIC DNA]</scope>
    <source>
        <strain evidence="2">cv. Yunnan</strain>
        <tissue evidence="1">Leaves</tissue>
    </source>
</reference>
<accession>A0ACB8YEQ8</accession>
<organism evidence="1 2">
    <name type="scientific">Smallanthus sonchifolius</name>
    <dbReference type="NCBI Taxonomy" id="185202"/>
    <lineage>
        <taxon>Eukaryota</taxon>
        <taxon>Viridiplantae</taxon>
        <taxon>Streptophyta</taxon>
        <taxon>Embryophyta</taxon>
        <taxon>Tracheophyta</taxon>
        <taxon>Spermatophyta</taxon>
        <taxon>Magnoliopsida</taxon>
        <taxon>eudicotyledons</taxon>
        <taxon>Gunneridae</taxon>
        <taxon>Pentapetalae</taxon>
        <taxon>asterids</taxon>
        <taxon>campanulids</taxon>
        <taxon>Asterales</taxon>
        <taxon>Asteraceae</taxon>
        <taxon>Asteroideae</taxon>
        <taxon>Heliantheae alliance</taxon>
        <taxon>Millerieae</taxon>
        <taxon>Smallanthus</taxon>
    </lineage>
</organism>
<evidence type="ECO:0000313" key="1">
    <source>
        <dbReference type="EMBL" id="KAI3683858.1"/>
    </source>
</evidence>
<proteinExistence type="predicted"/>
<keyword evidence="2" id="KW-1185">Reference proteome</keyword>
<reference evidence="2" key="1">
    <citation type="journal article" date="2022" name="Mol. Ecol. Resour.">
        <title>The genomes of chicory, endive, great burdock and yacon provide insights into Asteraceae palaeo-polyploidization history and plant inulin production.</title>
        <authorList>
            <person name="Fan W."/>
            <person name="Wang S."/>
            <person name="Wang H."/>
            <person name="Wang A."/>
            <person name="Jiang F."/>
            <person name="Liu H."/>
            <person name="Zhao H."/>
            <person name="Xu D."/>
            <person name="Zhang Y."/>
        </authorList>
    </citation>
    <scope>NUCLEOTIDE SEQUENCE [LARGE SCALE GENOMIC DNA]</scope>
    <source>
        <strain evidence="2">cv. Yunnan</strain>
    </source>
</reference>
<name>A0ACB8YEQ8_9ASTR</name>
<dbReference type="EMBL" id="CM042045">
    <property type="protein sequence ID" value="KAI3683858.1"/>
    <property type="molecule type" value="Genomic_DNA"/>
</dbReference>
<protein>
    <submittedName>
        <fullName evidence="1">Uncharacterized protein</fullName>
    </submittedName>
</protein>
<gene>
    <name evidence="1" type="ORF">L1987_84373</name>
</gene>
<evidence type="ECO:0000313" key="2">
    <source>
        <dbReference type="Proteomes" id="UP001056120"/>
    </source>
</evidence>